<dbReference type="InterPro" id="IPR057351">
    <property type="entry name" value="TM225_dom"/>
</dbReference>
<dbReference type="GeneID" id="103204763"/>
<dbReference type="OrthoDB" id="9833398at2759"/>
<evidence type="ECO:0000313" key="7">
    <source>
        <dbReference type="RefSeq" id="XP_007948158.1"/>
    </source>
</evidence>
<feature type="transmembrane region" description="Helical" evidence="4">
    <location>
        <begin position="71"/>
        <end position="92"/>
    </location>
</feature>
<keyword evidence="6" id="KW-1185">Reference proteome</keyword>
<dbReference type="CTD" id="338661"/>
<accession>A0A8B7AJJ3</accession>
<dbReference type="PANTHER" id="PTHR36477">
    <property type="entry name" value="TRANSMEMBRANE PROTEIN 225"/>
    <property type="match status" value="1"/>
</dbReference>
<evidence type="ECO:0000256" key="2">
    <source>
        <dbReference type="ARBA" id="ARBA00022692"/>
    </source>
</evidence>
<evidence type="ECO:0000313" key="6">
    <source>
        <dbReference type="Proteomes" id="UP000694850"/>
    </source>
</evidence>
<feature type="transmembrane region" description="Helical" evidence="4">
    <location>
        <begin position="12"/>
        <end position="30"/>
    </location>
</feature>
<dbReference type="GO" id="GO:0016020">
    <property type="term" value="C:membrane"/>
    <property type="evidence" value="ECO:0007669"/>
    <property type="project" value="UniProtKB-SubCell"/>
</dbReference>
<gene>
    <name evidence="7" type="primary">TMEM225</name>
</gene>
<dbReference type="InterPro" id="IPR033542">
    <property type="entry name" value="TM225"/>
</dbReference>
<protein>
    <submittedName>
        <fullName evidence="7">Transmembrane protein 225</fullName>
    </submittedName>
</protein>
<dbReference type="RefSeq" id="XP_007948158.1">
    <property type="nucleotide sequence ID" value="XM_007949967.1"/>
</dbReference>
<dbReference type="AlphaFoldDB" id="A0A8B7AJJ3"/>
<comment type="subcellular location">
    <subcellularLocation>
        <location evidence="1">Membrane</location>
        <topology evidence="1">Multi-pass membrane protein</topology>
    </subcellularLocation>
</comment>
<keyword evidence="3 4" id="KW-0472">Membrane</keyword>
<dbReference type="Gene3D" id="1.20.140.150">
    <property type="match status" value="1"/>
</dbReference>
<dbReference type="PANTHER" id="PTHR36477:SF1">
    <property type="entry name" value="TRANSMEMBRANE PROTEIN 225"/>
    <property type="match status" value="1"/>
</dbReference>
<dbReference type="Proteomes" id="UP000694850">
    <property type="component" value="Unplaced"/>
</dbReference>
<organism evidence="6 7">
    <name type="scientific">Orycteropus afer afer</name>
    <dbReference type="NCBI Taxonomy" id="1230840"/>
    <lineage>
        <taxon>Eukaryota</taxon>
        <taxon>Metazoa</taxon>
        <taxon>Chordata</taxon>
        <taxon>Craniata</taxon>
        <taxon>Vertebrata</taxon>
        <taxon>Euteleostomi</taxon>
        <taxon>Mammalia</taxon>
        <taxon>Eutheria</taxon>
        <taxon>Afrotheria</taxon>
        <taxon>Tubulidentata</taxon>
        <taxon>Orycteropodidae</taxon>
        <taxon>Orycteropus</taxon>
    </lineage>
</organism>
<evidence type="ECO:0000256" key="4">
    <source>
        <dbReference type="SAM" id="Phobius"/>
    </source>
</evidence>
<evidence type="ECO:0000256" key="3">
    <source>
        <dbReference type="ARBA" id="ARBA00023136"/>
    </source>
</evidence>
<name>A0A8B7AJJ3_ORYAF</name>
<sequence length="235" mass="26969">MVEISIRSIQNTNMILSSLALIIMVIGTVTDKWIELKLETKTITINHSPWMICCITIWPEDKLEVVRIMMILTLSLSFLINLVLGMEFTYLIPPTNYVHLITAFLSFLTGILLLSALVLYHHKLRQGQFIYYSSYKITWIPYSAYINVTFFVSCGILSILNYLQLVKSFTCFNFINKSVRECNKVWQSGDSIKVISSVDPAIMPRSIVRPYSMSLKVDDVEKSPPVQARRVTWAL</sequence>
<evidence type="ECO:0000259" key="5">
    <source>
        <dbReference type="Pfam" id="PF25452"/>
    </source>
</evidence>
<feature type="transmembrane region" description="Helical" evidence="4">
    <location>
        <begin position="98"/>
        <end position="121"/>
    </location>
</feature>
<proteinExistence type="predicted"/>
<feature type="transmembrane region" description="Helical" evidence="4">
    <location>
        <begin position="142"/>
        <end position="163"/>
    </location>
</feature>
<reference evidence="7" key="1">
    <citation type="submission" date="2025-08" db="UniProtKB">
        <authorList>
            <consortium name="RefSeq"/>
        </authorList>
    </citation>
    <scope>IDENTIFICATION</scope>
</reference>
<dbReference type="Pfam" id="PF25452">
    <property type="entry name" value="TM225"/>
    <property type="match status" value="1"/>
</dbReference>
<keyword evidence="4" id="KW-1133">Transmembrane helix</keyword>
<evidence type="ECO:0000256" key="1">
    <source>
        <dbReference type="ARBA" id="ARBA00004141"/>
    </source>
</evidence>
<feature type="domain" description="Transmembrane protein 225" evidence="5">
    <location>
        <begin position="1"/>
        <end position="164"/>
    </location>
</feature>
<keyword evidence="2 4" id="KW-0812">Transmembrane</keyword>